<proteinExistence type="predicted"/>
<dbReference type="GO" id="GO:0005737">
    <property type="term" value="C:cytoplasm"/>
    <property type="evidence" value="ECO:0007669"/>
    <property type="project" value="TreeGrafter"/>
</dbReference>
<dbReference type="RefSeq" id="WP_218260897.1">
    <property type="nucleotide sequence ID" value="NZ_CP077715.1"/>
</dbReference>
<sequence>MALIPVEEARKIINNTNFEVKKREKDVDIFQALGKIVTEDVIAIKSIPERSLSAMDGYAIKYEDYLKYGKLRVVGKLYPNTLNIPELKEGETYYVTTGSPLPTNTDSVVPIENSKLEGEYVIFKGEVKKGKNIREEGEDIYAGQVIIRKGTEVTPYHLGILLQQQIFHINVSDLRFAIFANGDEIASFENPEKNKVIDSISPILIKILEKFGSVKYMGVAKDDLNDVIGKIEKSLEISDVIISIGGSSVGEKDYVKRAINKLGEMLFDGVTVNIIKRGSVGRIQGKPILVLPGQVVSAITAFHEFGLSVLSNILSANLKRFVKSTLVEDIYVNHSMDSIYLFDVKGNSAFPLRWGVGLYSELSKANGFTILKRSVTYKKGEEVELQLFI</sequence>
<dbReference type="EMBL" id="CP077715">
    <property type="protein sequence ID" value="QXJ33084.1"/>
    <property type="molecule type" value="Genomic_DNA"/>
</dbReference>
<dbReference type="Pfam" id="PF03453">
    <property type="entry name" value="MoeA_N"/>
    <property type="match status" value="1"/>
</dbReference>
<dbReference type="GeneID" id="65561162"/>
<reference evidence="2" key="1">
    <citation type="journal article" date="2021" name="Environ. Microbiol.">
        <title>New insights into the diversity and evolution of the archaeal mobilome from three complete genomes of Saccharolobus shibatae.</title>
        <authorList>
            <person name="Medvedeva S."/>
            <person name="Brandt D."/>
            <person name="Cvirkaite-Krupovic V."/>
            <person name="Liu Y."/>
            <person name="Severinov K."/>
            <person name="Ishino S."/>
            <person name="Ishino Y."/>
            <person name="Prangishvili D."/>
            <person name="Kalinowski J."/>
            <person name="Krupovic M."/>
        </authorList>
    </citation>
    <scope>NUCLEOTIDE SEQUENCE</scope>
    <source>
        <strain evidence="2">BEU9</strain>
    </source>
</reference>
<feature type="domain" description="MoaB/Mog" evidence="1">
    <location>
        <begin position="177"/>
        <end position="312"/>
    </location>
</feature>
<protein>
    <submittedName>
        <fullName evidence="2">Molybdopterin molybdenumtransferase</fullName>
        <ecNumber evidence="2">2.10.1.1</ecNumber>
    </submittedName>
</protein>
<dbReference type="EC" id="2.10.1.1" evidence="2"/>
<name>A0A8F5BXB1_9CREN</name>
<dbReference type="PANTHER" id="PTHR10192">
    <property type="entry name" value="MOLYBDOPTERIN BIOSYNTHESIS PROTEIN"/>
    <property type="match status" value="1"/>
</dbReference>
<keyword evidence="2" id="KW-0808">Transferase</keyword>
<dbReference type="InterPro" id="IPR001453">
    <property type="entry name" value="MoaB/Mog_dom"/>
</dbReference>
<organism evidence="2 3">
    <name type="scientific">Saccharolobus shibatae</name>
    <dbReference type="NCBI Taxonomy" id="2286"/>
    <lineage>
        <taxon>Archaea</taxon>
        <taxon>Thermoproteota</taxon>
        <taxon>Thermoprotei</taxon>
        <taxon>Sulfolobales</taxon>
        <taxon>Sulfolobaceae</taxon>
        <taxon>Saccharolobus</taxon>
    </lineage>
</organism>
<dbReference type="InterPro" id="IPR005110">
    <property type="entry name" value="MoeA_linker/N"/>
</dbReference>
<accession>A0A8F5BXB1</accession>
<dbReference type="Proteomes" id="UP000693941">
    <property type="component" value="Chromosome"/>
</dbReference>
<dbReference type="Pfam" id="PF00994">
    <property type="entry name" value="MoCF_biosynth"/>
    <property type="match status" value="1"/>
</dbReference>
<evidence type="ECO:0000259" key="1">
    <source>
        <dbReference type="SMART" id="SM00852"/>
    </source>
</evidence>
<dbReference type="AlphaFoldDB" id="A0A8F5BXB1"/>
<evidence type="ECO:0000313" key="3">
    <source>
        <dbReference type="Proteomes" id="UP000693941"/>
    </source>
</evidence>
<evidence type="ECO:0000313" key="2">
    <source>
        <dbReference type="EMBL" id="QXJ33084.1"/>
    </source>
</evidence>
<dbReference type="GO" id="GO:0006777">
    <property type="term" value="P:Mo-molybdopterin cofactor biosynthetic process"/>
    <property type="evidence" value="ECO:0007669"/>
    <property type="project" value="TreeGrafter"/>
</dbReference>
<gene>
    <name evidence="2" type="ORF">J5U21_02752</name>
</gene>
<dbReference type="SMART" id="SM00852">
    <property type="entry name" value="MoCF_biosynth"/>
    <property type="match status" value="1"/>
</dbReference>
<dbReference type="PANTHER" id="PTHR10192:SF19">
    <property type="entry name" value="MOLYBDOPTERIN BIOSYNTHESIS PROTEIN MJ0666-RELATED"/>
    <property type="match status" value="1"/>
</dbReference>
<dbReference type="GO" id="GO:0061599">
    <property type="term" value="F:molybdopterin molybdotransferase activity"/>
    <property type="evidence" value="ECO:0007669"/>
    <property type="project" value="UniProtKB-EC"/>
</dbReference>
<dbReference type="InterPro" id="IPR038987">
    <property type="entry name" value="MoeA-like"/>
</dbReference>
<dbReference type="CDD" id="cd00887">
    <property type="entry name" value="MoeA"/>
    <property type="match status" value="1"/>
</dbReference>